<gene>
    <name evidence="2" type="ORF">CCS41_02675</name>
</gene>
<dbReference type="KEGG" id="fsm:CCS41_02675"/>
<sequence length="74" mass="8556">MKRIKTFLKVLLVLLLPMPIFAADVCKILVGVPTFRGLIKVCTKQKPTVQETKPPEQKKDEINKWRPAPLWFPK</sequence>
<evidence type="ECO:0000313" key="3">
    <source>
        <dbReference type="Proteomes" id="UP000261875"/>
    </source>
</evidence>
<dbReference type="Proteomes" id="UP000261875">
    <property type="component" value="Chromosome"/>
</dbReference>
<reference evidence="2 3" key="1">
    <citation type="submission" date="2017-05" db="EMBL/GenBank/DDBJ databases">
        <title>Genome sequence of Candidatus Fukatsuia symbiotica and Candidatus Hamiltonella defensa from Acyrthosiphon pisum strain 5D.</title>
        <authorList>
            <person name="Patel V.A."/>
            <person name="Chevignon G."/>
            <person name="Russell J.A."/>
            <person name="Oliver K.M."/>
        </authorList>
    </citation>
    <scope>NUCLEOTIDE SEQUENCE [LARGE SCALE GENOMIC DNA]</scope>
    <source>
        <strain evidence="2 3">5D</strain>
    </source>
</reference>
<proteinExistence type="predicted"/>
<evidence type="ECO:0000313" key="2">
    <source>
        <dbReference type="EMBL" id="AWK13643.1"/>
    </source>
</evidence>
<protein>
    <submittedName>
        <fullName evidence="2">Uncharacterized protein</fullName>
    </submittedName>
</protein>
<keyword evidence="3" id="KW-1185">Reference proteome</keyword>
<accession>A0A2U8I3F6</accession>
<dbReference type="AlphaFoldDB" id="A0A2U8I3F6"/>
<organism evidence="2 3">
    <name type="scientific">Candidatus Fukatsuia symbiotica</name>
    <dbReference type="NCBI Taxonomy" id="1878942"/>
    <lineage>
        <taxon>Bacteria</taxon>
        <taxon>Pseudomonadati</taxon>
        <taxon>Pseudomonadota</taxon>
        <taxon>Gammaproteobacteria</taxon>
        <taxon>Enterobacterales</taxon>
        <taxon>Yersiniaceae</taxon>
        <taxon>Candidatus Fukatsuia</taxon>
    </lineage>
</organism>
<feature type="signal peptide" evidence="1">
    <location>
        <begin position="1"/>
        <end position="22"/>
    </location>
</feature>
<name>A0A2U8I3F6_9GAMM</name>
<dbReference type="EMBL" id="CP021659">
    <property type="protein sequence ID" value="AWK13643.1"/>
    <property type="molecule type" value="Genomic_DNA"/>
</dbReference>
<feature type="chain" id="PRO_5016076144" evidence="1">
    <location>
        <begin position="23"/>
        <end position="74"/>
    </location>
</feature>
<dbReference type="RefSeq" id="WP_072550862.1">
    <property type="nucleotide sequence ID" value="NZ_CP021659.1"/>
</dbReference>
<evidence type="ECO:0000256" key="1">
    <source>
        <dbReference type="SAM" id="SignalP"/>
    </source>
</evidence>
<keyword evidence="1" id="KW-0732">Signal</keyword>